<dbReference type="AlphaFoldDB" id="A0A4Q1SEC7"/>
<dbReference type="Gene3D" id="2.130.10.10">
    <property type="entry name" value="YVTN repeat-like/Quinoprotein amine dehydrogenase"/>
    <property type="match status" value="1"/>
</dbReference>
<feature type="chain" id="PRO_5020313440" evidence="1">
    <location>
        <begin position="25"/>
        <end position="737"/>
    </location>
</feature>
<dbReference type="SUPFAM" id="SSF63829">
    <property type="entry name" value="Calcium-dependent phosphotriesterase"/>
    <property type="match status" value="2"/>
</dbReference>
<comment type="caution">
    <text evidence="2">The sequence shown here is derived from an EMBL/GenBank/DDBJ whole genome shotgun (WGS) entry which is preliminary data.</text>
</comment>
<keyword evidence="1" id="KW-0732">Signal</keyword>
<protein>
    <submittedName>
        <fullName evidence="2">WD40 repeat domain-containing protein</fullName>
    </submittedName>
</protein>
<dbReference type="OrthoDB" id="175360at2"/>
<dbReference type="Proteomes" id="UP000290253">
    <property type="component" value="Unassembled WGS sequence"/>
</dbReference>
<accession>A0A4Q1SEC7</accession>
<gene>
    <name evidence="2" type="ORF">ESZ00_12980</name>
</gene>
<dbReference type="SMART" id="SM00320">
    <property type="entry name" value="WD40"/>
    <property type="match status" value="2"/>
</dbReference>
<evidence type="ECO:0000256" key="1">
    <source>
        <dbReference type="SAM" id="SignalP"/>
    </source>
</evidence>
<dbReference type="InterPro" id="IPR015943">
    <property type="entry name" value="WD40/YVTN_repeat-like_dom_sf"/>
</dbReference>
<proteinExistence type="predicted"/>
<dbReference type="PANTHER" id="PTHR40274:SF3">
    <property type="entry name" value="VIRGINIAMYCIN B LYASE"/>
    <property type="match status" value="1"/>
</dbReference>
<dbReference type="Gene3D" id="2.120.10.30">
    <property type="entry name" value="TolB, C-terminal domain"/>
    <property type="match status" value="1"/>
</dbReference>
<dbReference type="EMBL" id="SDMK01000002">
    <property type="protein sequence ID" value="RXS95483.1"/>
    <property type="molecule type" value="Genomic_DNA"/>
</dbReference>
<evidence type="ECO:0000313" key="2">
    <source>
        <dbReference type="EMBL" id="RXS95483.1"/>
    </source>
</evidence>
<keyword evidence="3" id="KW-1185">Reference proteome</keyword>
<dbReference type="PANTHER" id="PTHR40274">
    <property type="entry name" value="VIRGINIAMYCIN B LYASE"/>
    <property type="match status" value="1"/>
</dbReference>
<dbReference type="InterPro" id="IPR011042">
    <property type="entry name" value="6-blade_b-propeller_TolB-like"/>
</dbReference>
<sequence length="737" mass="78889">MMRRSSALLLPLFAFSLFPLHLHAQGTKLWLQSSYEELEKGKPEGVAITSDGHLIAGPSSRLVTTTPSTYLWSVAADKDGNAYVATGTPATVLRITPDGKTTKLFTTKDLSVQAVRVGPDGAVYAATLPSGKVYRLDPQATDRTEENATLVFDPAATQEKPKYVWDMAFDAQGRLYIAAGGPAAVYRVAPGGKPELFFKSDEEHIRSLAFAPDGNLIAGSDGTGLVYRIDRNGKGYVIYDAPKREITSVAVSPQGAVYAAAVGEKGHNSLPTLPVQGNVSVTATITVVQPGSVQAFNGNTVIPDGSEIVEIAANGAPRKLWSGHDDIVYALRWTPQGLVAATGNRGRIYRIQEDGTFADIVHLDSSQATGFADTARGTWVATANTGKLYLLSHDDAPDGSYTSDVFDAGVFSQWGRAEVDSSAAAPASAFELYARAGNIENPERAWSDWKKVTPNDGAIGVDAARFVQWKAVLHPGANLDSVGVNYLPVNVAPVVDEIVVQTGVRANTAAAMPSLPQPTTINFPTPQNAGIINLGQEPGREPLPGIRDKSAVTARWLAHDDNGDDLVFSIYYRGDGEQNWQLLKDKVTDRFLTFDAAALPDGPYHLKIVASDAPSHNPGDALSGERVSERFVIDTTPPNITGMTAKLVTGRIHVELSATDAATPIDHAEYSVDAGPWQYVEPVGHISDSLTEHYAFDATLHPLQPGEPAPVNASEHTVTVRVYDRYDNMVAAKSVVR</sequence>
<dbReference type="Pfam" id="PF00400">
    <property type="entry name" value="WD40"/>
    <property type="match status" value="1"/>
</dbReference>
<dbReference type="InterPro" id="IPR051344">
    <property type="entry name" value="Vgb"/>
</dbReference>
<name>A0A4Q1SEC7_9BACT</name>
<dbReference type="InterPro" id="IPR001680">
    <property type="entry name" value="WD40_rpt"/>
</dbReference>
<organism evidence="2 3">
    <name type="scientific">Silvibacterium dinghuense</name>
    <dbReference type="NCBI Taxonomy" id="1560006"/>
    <lineage>
        <taxon>Bacteria</taxon>
        <taxon>Pseudomonadati</taxon>
        <taxon>Acidobacteriota</taxon>
        <taxon>Terriglobia</taxon>
        <taxon>Terriglobales</taxon>
        <taxon>Acidobacteriaceae</taxon>
        <taxon>Silvibacterium</taxon>
    </lineage>
</organism>
<feature type="signal peptide" evidence="1">
    <location>
        <begin position="1"/>
        <end position="24"/>
    </location>
</feature>
<evidence type="ECO:0000313" key="3">
    <source>
        <dbReference type="Proteomes" id="UP000290253"/>
    </source>
</evidence>
<reference evidence="2 3" key="1">
    <citation type="journal article" date="2016" name="Int. J. Syst. Evol. Microbiol.">
        <title>Acidipila dinghuensis sp. nov., an acidobacterium isolated from forest soil.</title>
        <authorList>
            <person name="Jiang Y.W."/>
            <person name="Wang J."/>
            <person name="Chen M.H."/>
            <person name="Lv Y.Y."/>
            <person name="Qiu L.H."/>
        </authorList>
    </citation>
    <scope>NUCLEOTIDE SEQUENCE [LARGE SCALE GENOMIC DNA]</scope>
    <source>
        <strain evidence="2 3">DHOF10</strain>
    </source>
</reference>